<feature type="domain" description="Hydroxyproline O-arabinosyltransferase-like" evidence="7">
    <location>
        <begin position="16"/>
        <end position="85"/>
    </location>
</feature>
<accession>A0A833VBT4</accession>
<sequence>MPEEIKSLATGSLRPFHVALTATADPYSRWQSRIMYYWYKAIKAQPDGSAEMGGFTRVLHTGKPDRLMDEIPTFVVDPLPPGVDRVSILSLYLE</sequence>
<dbReference type="PANTHER" id="PTHR31485:SF36">
    <property type="entry name" value="HYDROXYPROLINE O-ARABINOSYLTRANSFERASE 3"/>
    <property type="match status" value="1"/>
</dbReference>
<evidence type="ECO:0000256" key="2">
    <source>
        <dbReference type="ARBA" id="ARBA00022676"/>
    </source>
</evidence>
<keyword evidence="6" id="KW-0472">Membrane</keyword>
<keyword evidence="3" id="KW-0808">Transferase</keyword>
<evidence type="ECO:0000313" key="9">
    <source>
        <dbReference type="Proteomes" id="UP000623129"/>
    </source>
</evidence>
<dbReference type="InterPro" id="IPR056508">
    <property type="entry name" value="HPAT-like"/>
</dbReference>
<dbReference type="AlphaFoldDB" id="A0A833VBT4"/>
<dbReference type="OrthoDB" id="784613at2759"/>
<keyword evidence="9" id="KW-1185">Reference proteome</keyword>
<name>A0A833VBT4_9POAL</name>
<reference evidence="8" key="1">
    <citation type="submission" date="2020-01" db="EMBL/GenBank/DDBJ databases">
        <title>Genome sequence of Kobresia littledalei, the first chromosome-level genome in the family Cyperaceae.</title>
        <authorList>
            <person name="Qu G."/>
        </authorList>
    </citation>
    <scope>NUCLEOTIDE SEQUENCE</scope>
    <source>
        <strain evidence="8">C.B.Clarke</strain>
        <tissue evidence="8">Leaf</tissue>
    </source>
</reference>
<comment type="caution">
    <text evidence="8">The sequence shown here is derived from an EMBL/GenBank/DDBJ whole genome shotgun (WGS) entry which is preliminary data.</text>
</comment>
<dbReference type="PANTHER" id="PTHR31485">
    <property type="entry name" value="PEPTIDYL SERINE ALPHA-GALACTOSYLTRANSFERASE"/>
    <property type="match status" value="1"/>
</dbReference>
<evidence type="ECO:0000256" key="4">
    <source>
        <dbReference type="ARBA" id="ARBA00022692"/>
    </source>
</evidence>
<dbReference type="Proteomes" id="UP000623129">
    <property type="component" value="Unassembled WGS sequence"/>
</dbReference>
<evidence type="ECO:0000256" key="3">
    <source>
        <dbReference type="ARBA" id="ARBA00022679"/>
    </source>
</evidence>
<evidence type="ECO:0000313" key="8">
    <source>
        <dbReference type="EMBL" id="KAF3332906.1"/>
    </source>
</evidence>
<evidence type="ECO:0000256" key="5">
    <source>
        <dbReference type="ARBA" id="ARBA00022989"/>
    </source>
</evidence>
<proteinExistence type="predicted"/>
<keyword evidence="4" id="KW-0812">Transmembrane</keyword>
<dbReference type="GO" id="GO:0016757">
    <property type="term" value="F:glycosyltransferase activity"/>
    <property type="evidence" value="ECO:0007669"/>
    <property type="project" value="UniProtKB-KW"/>
</dbReference>
<dbReference type="Pfam" id="PF23452">
    <property type="entry name" value="HPAT"/>
    <property type="match status" value="1"/>
</dbReference>
<keyword evidence="2" id="KW-0328">Glycosyltransferase</keyword>
<protein>
    <recommendedName>
        <fullName evidence="7">Hydroxyproline O-arabinosyltransferase-like domain-containing protein</fullName>
    </recommendedName>
</protein>
<dbReference type="GO" id="GO:0016020">
    <property type="term" value="C:membrane"/>
    <property type="evidence" value="ECO:0007669"/>
    <property type="project" value="UniProtKB-SubCell"/>
</dbReference>
<evidence type="ECO:0000259" key="7">
    <source>
        <dbReference type="Pfam" id="PF23452"/>
    </source>
</evidence>
<evidence type="ECO:0000256" key="6">
    <source>
        <dbReference type="ARBA" id="ARBA00023136"/>
    </source>
</evidence>
<organism evidence="8 9">
    <name type="scientific">Carex littledalei</name>
    <dbReference type="NCBI Taxonomy" id="544730"/>
    <lineage>
        <taxon>Eukaryota</taxon>
        <taxon>Viridiplantae</taxon>
        <taxon>Streptophyta</taxon>
        <taxon>Embryophyta</taxon>
        <taxon>Tracheophyta</taxon>
        <taxon>Spermatophyta</taxon>
        <taxon>Magnoliopsida</taxon>
        <taxon>Liliopsida</taxon>
        <taxon>Poales</taxon>
        <taxon>Cyperaceae</taxon>
        <taxon>Cyperoideae</taxon>
        <taxon>Cariceae</taxon>
        <taxon>Carex</taxon>
        <taxon>Carex subgen. Euthyceras</taxon>
    </lineage>
</organism>
<dbReference type="EMBL" id="SWLB01000011">
    <property type="protein sequence ID" value="KAF3332906.1"/>
    <property type="molecule type" value="Genomic_DNA"/>
</dbReference>
<keyword evidence="5" id="KW-1133">Transmembrane helix</keyword>
<comment type="subcellular location">
    <subcellularLocation>
        <location evidence="1">Membrane</location>
        <topology evidence="1">Single-pass membrane protein</topology>
    </subcellularLocation>
</comment>
<gene>
    <name evidence="8" type="ORF">FCM35_KLT02483</name>
</gene>
<dbReference type="InterPro" id="IPR044845">
    <property type="entry name" value="HPAT/SRGT1-like"/>
</dbReference>
<evidence type="ECO:0000256" key="1">
    <source>
        <dbReference type="ARBA" id="ARBA00004167"/>
    </source>
</evidence>